<gene>
    <name evidence="1" type="ORF">KIN20_021707</name>
</gene>
<keyword evidence="2" id="KW-1185">Reference proteome</keyword>
<organism evidence="1 2">
    <name type="scientific">Parelaphostrongylus tenuis</name>
    <name type="common">Meningeal worm</name>
    <dbReference type="NCBI Taxonomy" id="148309"/>
    <lineage>
        <taxon>Eukaryota</taxon>
        <taxon>Metazoa</taxon>
        <taxon>Ecdysozoa</taxon>
        <taxon>Nematoda</taxon>
        <taxon>Chromadorea</taxon>
        <taxon>Rhabditida</taxon>
        <taxon>Rhabditina</taxon>
        <taxon>Rhabditomorpha</taxon>
        <taxon>Strongyloidea</taxon>
        <taxon>Metastrongylidae</taxon>
        <taxon>Parelaphostrongylus</taxon>
    </lineage>
</organism>
<reference evidence="1" key="1">
    <citation type="submission" date="2021-06" db="EMBL/GenBank/DDBJ databases">
        <title>Parelaphostrongylus tenuis whole genome reference sequence.</title>
        <authorList>
            <person name="Garwood T.J."/>
            <person name="Larsen P.A."/>
            <person name="Fountain-Jones N.M."/>
            <person name="Garbe J.R."/>
            <person name="Macchietto M.G."/>
            <person name="Kania S.A."/>
            <person name="Gerhold R.W."/>
            <person name="Richards J.E."/>
            <person name="Wolf T.M."/>
        </authorList>
    </citation>
    <scope>NUCLEOTIDE SEQUENCE</scope>
    <source>
        <strain evidence="1">MNPRO001-30</strain>
        <tissue evidence="1">Meninges</tissue>
    </source>
</reference>
<dbReference type="Proteomes" id="UP001196413">
    <property type="component" value="Unassembled WGS sequence"/>
</dbReference>
<comment type="caution">
    <text evidence="1">The sequence shown here is derived from an EMBL/GenBank/DDBJ whole genome shotgun (WGS) entry which is preliminary data.</text>
</comment>
<protein>
    <submittedName>
        <fullName evidence="1">Uncharacterized protein</fullName>
    </submittedName>
</protein>
<dbReference type="AlphaFoldDB" id="A0AAD5MPM9"/>
<evidence type="ECO:0000313" key="1">
    <source>
        <dbReference type="EMBL" id="KAJ1362222.1"/>
    </source>
</evidence>
<name>A0AAD5MPM9_PARTN</name>
<proteinExistence type="predicted"/>
<sequence>MKGEVLEISIATTARTTFEPNKTRWKIGAVMSRFHGVAKNLEYADTKEAKCFDLAAIKWDANSMTYSAKIRFKEVYKFHRRESRSEDMVQKLDGDPRILLLGGL</sequence>
<dbReference type="EMBL" id="JAHQIW010004399">
    <property type="protein sequence ID" value="KAJ1362222.1"/>
    <property type="molecule type" value="Genomic_DNA"/>
</dbReference>
<accession>A0AAD5MPM9</accession>
<evidence type="ECO:0000313" key="2">
    <source>
        <dbReference type="Proteomes" id="UP001196413"/>
    </source>
</evidence>